<dbReference type="AlphaFoldDB" id="A0A556MVK6"/>
<dbReference type="RefSeq" id="WP_144247537.1">
    <property type="nucleotide sequence ID" value="NZ_VLPK01000001.1"/>
</dbReference>
<keyword evidence="1" id="KW-0472">Membrane</keyword>
<feature type="transmembrane region" description="Helical" evidence="1">
    <location>
        <begin position="60"/>
        <end position="77"/>
    </location>
</feature>
<proteinExistence type="predicted"/>
<keyword evidence="1" id="KW-1133">Transmembrane helix</keyword>
<dbReference type="Proteomes" id="UP000318733">
    <property type="component" value="Unassembled WGS sequence"/>
</dbReference>
<keyword evidence="1" id="KW-0812">Transmembrane</keyword>
<gene>
    <name evidence="2" type="ORF">FO440_07280</name>
</gene>
<name>A0A556MVK6_9SPHI</name>
<evidence type="ECO:0000313" key="2">
    <source>
        <dbReference type="EMBL" id="TSJ43974.1"/>
    </source>
</evidence>
<feature type="transmembrane region" description="Helical" evidence="1">
    <location>
        <begin position="139"/>
        <end position="161"/>
    </location>
</feature>
<reference evidence="2 3" key="1">
    <citation type="submission" date="2019-07" db="EMBL/GenBank/DDBJ databases">
        <authorList>
            <person name="Huq M.A."/>
        </authorList>
    </citation>
    <scope>NUCLEOTIDE SEQUENCE [LARGE SCALE GENOMIC DNA]</scope>
    <source>
        <strain evidence="2 3">MAH-19</strain>
    </source>
</reference>
<evidence type="ECO:0000313" key="3">
    <source>
        <dbReference type="Proteomes" id="UP000318733"/>
    </source>
</evidence>
<accession>A0A556MVK6</accession>
<comment type="caution">
    <text evidence="2">The sequence shown here is derived from an EMBL/GenBank/DDBJ whole genome shotgun (WGS) entry which is preliminary data.</text>
</comment>
<keyword evidence="3" id="KW-1185">Reference proteome</keyword>
<organism evidence="2 3">
    <name type="scientific">Mucilaginibacter corticis</name>
    <dbReference type="NCBI Taxonomy" id="2597670"/>
    <lineage>
        <taxon>Bacteria</taxon>
        <taxon>Pseudomonadati</taxon>
        <taxon>Bacteroidota</taxon>
        <taxon>Sphingobacteriia</taxon>
        <taxon>Sphingobacteriales</taxon>
        <taxon>Sphingobacteriaceae</taxon>
        <taxon>Mucilaginibacter</taxon>
    </lineage>
</organism>
<sequence>MEIEDLNKYIHPDANPKRSALQTLAWYLMFFTFWLFTISSGIALFIYFSGTDNKTINLSNVGFGMLIALASVCFSYFKLLDPTKYKKIHIDVQNSGELFLASAIAFIVSSALKYSWTVMAPGSFFSNWFSSVIRISYNVSFFVAEVVCIFGLAKLVDVLYFRAIALKAK</sequence>
<feature type="transmembrane region" description="Helical" evidence="1">
    <location>
        <begin position="24"/>
        <end position="48"/>
    </location>
</feature>
<protein>
    <submittedName>
        <fullName evidence="2">Uncharacterized protein</fullName>
    </submittedName>
</protein>
<dbReference type="EMBL" id="VLPK01000001">
    <property type="protein sequence ID" value="TSJ43974.1"/>
    <property type="molecule type" value="Genomic_DNA"/>
</dbReference>
<feature type="transmembrane region" description="Helical" evidence="1">
    <location>
        <begin position="98"/>
        <end position="119"/>
    </location>
</feature>
<evidence type="ECO:0000256" key="1">
    <source>
        <dbReference type="SAM" id="Phobius"/>
    </source>
</evidence>